<dbReference type="PANTHER" id="PTHR36966:SF1">
    <property type="entry name" value="REP-ASSOCIATED TYROSINE TRANSPOSASE"/>
    <property type="match status" value="1"/>
</dbReference>
<dbReference type="PANTHER" id="PTHR36966">
    <property type="entry name" value="REP-ASSOCIATED TYROSINE TRANSPOSASE"/>
    <property type="match status" value="1"/>
</dbReference>
<feature type="domain" description="Type ISP restriction-modification enzyme LLaBIII C-terminal specificity" evidence="1">
    <location>
        <begin position="78"/>
        <end position="175"/>
    </location>
</feature>
<dbReference type="AlphaFoldDB" id="X0Y9B3"/>
<evidence type="ECO:0000313" key="2">
    <source>
        <dbReference type="EMBL" id="GAG52400.1"/>
    </source>
</evidence>
<gene>
    <name evidence="2" type="ORF">S01H1_82870</name>
</gene>
<dbReference type="InterPro" id="IPR036515">
    <property type="entry name" value="Transposase_17_sf"/>
</dbReference>
<dbReference type="Gene3D" id="3.30.70.1290">
    <property type="entry name" value="Transposase IS200-like"/>
    <property type="match status" value="1"/>
</dbReference>
<comment type="caution">
    <text evidence="2">The sequence shown here is derived from an EMBL/GenBank/DDBJ whole genome shotgun (WGS) entry which is preliminary data.</text>
</comment>
<evidence type="ECO:0000259" key="1">
    <source>
        <dbReference type="Pfam" id="PF18135"/>
    </source>
</evidence>
<dbReference type="InterPro" id="IPR041635">
    <property type="entry name" value="Type_ISP_LLaBIII_C"/>
</dbReference>
<dbReference type="GO" id="GO:0043565">
    <property type="term" value="F:sequence-specific DNA binding"/>
    <property type="evidence" value="ECO:0007669"/>
    <property type="project" value="TreeGrafter"/>
</dbReference>
<feature type="non-terminal residue" evidence="2">
    <location>
        <position position="1"/>
    </location>
</feature>
<dbReference type="Pfam" id="PF18135">
    <property type="entry name" value="Type_ISP_C"/>
    <property type="match status" value="1"/>
</dbReference>
<protein>
    <recommendedName>
        <fullName evidence="1">Type ISP restriction-modification enzyme LLaBIII C-terminal specificity domain-containing protein</fullName>
    </recommendedName>
</protein>
<dbReference type="EMBL" id="BARS01056228">
    <property type="protein sequence ID" value="GAG52400.1"/>
    <property type="molecule type" value="Genomic_DNA"/>
</dbReference>
<dbReference type="SUPFAM" id="SSF143422">
    <property type="entry name" value="Transposase IS200-like"/>
    <property type="match status" value="1"/>
</dbReference>
<dbReference type="InterPro" id="IPR052715">
    <property type="entry name" value="RAYT_transposase"/>
</dbReference>
<dbReference type="GO" id="GO:0006313">
    <property type="term" value="P:DNA transposition"/>
    <property type="evidence" value="ECO:0007669"/>
    <property type="project" value="InterPro"/>
</dbReference>
<dbReference type="GO" id="GO:0004803">
    <property type="term" value="F:transposase activity"/>
    <property type="evidence" value="ECO:0007669"/>
    <property type="project" value="InterPro"/>
</dbReference>
<feature type="non-terminal residue" evidence="2">
    <location>
        <position position="183"/>
    </location>
</feature>
<accession>X0Y9B3</accession>
<proteinExistence type="predicted"/>
<sequence length="183" mass="21096">NRRLGRKGPFWKREYYDHLVRDEDDYRRVVKYVLSNPERAGLENWQWVYGCGEDEHAIASGTLDRTAAFQAARQRRSASAGKDAGGTLTFGPEDIFHYMYAIFHSPTYRTRYAEFLKIDFPRLPLTSDQKLFAGLCGLGQRLVKLHLMEADYDSGEFPAFNVQGDNVVEKVRYREPPSPRPSP</sequence>
<reference evidence="2" key="1">
    <citation type="journal article" date="2014" name="Front. Microbiol.">
        <title>High frequency of phylogenetically diverse reductive dehalogenase-homologous genes in deep subseafloor sedimentary metagenomes.</title>
        <authorList>
            <person name="Kawai M."/>
            <person name="Futagami T."/>
            <person name="Toyoda A."/>
            <person name="Takaki Y."/>
            <person name="Nishi S."/>
            <person name="Hori S."/>
            <person name="Arai W."/>
            <person name="Tsubouchi T."/>
            <person name="Morono Y."/>
            <person name="Uchiyama I."/>
            <person name="Ito T."/>
            <person name="Fujiyama A."/>
            <person name="Inagaki F."/>
            <person name="Takami H."/>
        </authorList>
    </citation>
    <scope>NUCLEOTIDE SEQUENCE</scope>
    <source>
        <strain evidence="2">Expedition CK06-06</strain>
    </source>
</reference>
<organism evidence="2">
    <name type="scientific">marine sediment metagenome</name>
    <dbReference type="NCBI Taxonomy" id="412755"/>
    <lineage>
        <taxon>unclassified sequences</taxon>
        <taxon>metagenomes</taxon>
        <taxon>ecological metagenomes</taxon>
    </lineage>
</organism>
<name>X0Y9B3_9ZZZZ</name>